<dbReference type="Gene3D" id="3.40.50.1000">
    <property type="entry name" value="HAD superfamily/HAD-like"/>
    <property type="match status" value="1"/>
</dbReference>
<gene>
    <name evidence="1" type="ORF">MNB_SV-14-1748</name>
</gene>
<dbReference type="InterPro" id="IPR006379">
    <property type="entry name" value="HAD-SF_hydro_IIB"/>
</dbReference>
<dbReference type="Pfam" id="PF08282">
    <property type="entry name" value="Hydrolase_3"/>
    <property type="match status" value="1"/>
</dbReference>
<dbReference type="EMBL" id="FPHN01000032">
    <property type="protein sequence ID" value="SFV54288.1"/>
    <property type="molecule type" value="Genomic_DNA"/>
</dbReference>
<dbReference type="PANTHER" id="PTHR10000:SF8">
    <property type="entry name" value="HAD SUPERFAMILY HYDROLASE-LIKE, TYPE 3"/>
    <property type="match status" value="1"/>
</dbReference>
<accession>A0A1W1BL98</accession>
<organism evidence="1">
    <name type="scientific">hydrothermal vent metagenome</name>
    <dbReference type="NCBI Taxonomy" id="652676"/>
    <lineage>
        <taxon>unclassified sequences</taxon>
        <taxon>metagenomes</taxon>
        <taxon>ecological metagenomes</taxon>
    </lineage>
</organism>
<sequence>MHKLYITDLDHTFLHSSQRVSNFSKKIWNEKVEHALLSVATARSFSKTHEFLKGLTLKVPLILLDGAMVATSDKKLIDIQTLSAKLSSAIIQESHAFNIQPFVISLNSHKSLEETFAIPPLLNNFQSFLIENNYATDNRLAFKKKIEGAKDTLKIVYMGEKELLHPLAEHLKKVFGKEIEVKLAPENYMKCYFLTILHPLGDKAHALNIVHEYLNYSLKDTTVFGDSLNDIGMFKLAGTAVAVSNALDEVKKVADIVLEQSNDEDAVANYFKANINTN</sequence>
<protein>
    <submittedName>
        <fullName evidence="1">HAD-superfamily hydrolase</fullName>
    </submittedName>
</protein>
<dbReference type="GO" id="GO:0005829">
    <property type="term" value="C:cytosol"/>
    <property type="evidence" value="ECO:0007669"/>
    <property type="project" value="TreeGrafter"/>
</dbReference>
<dbReference type="AlphaFoldDB" id="A0A1W1BL98"/>
<dbReference type="GO" id="GO:0000287">
    <property type="term" value="F:magnesium ion binding"/>
    <property type="evidence" value="ECO:0007669"/>
    <property type="project" value="TreeGrafter"/>
</dbReference>
<reference evidence="1" key="1">
    <citation type="submission" date="2016-10" db="EMBL/GenBank/DDBJ databases">
        <authorList>
            <person name="de Groot N.N."/>
        </authorList>
    </citation>
    <scope>NUCLEOTIDE SEQUENCE</scope>
</reference>
<dbReference type="Gene3D" id="3.30.1240.10">
    <property type="match status" value="1"/>
</dbReference>
<dbReference type="NCBIfam" id="TIGR01484">
    <property type="entry name" value="HAD-SF-IIB"/>
    <property type="match status" value="1"/>
</dbReference>
<dbReference type="PANTHER" id="PTHR10000">
    <property type="entry name" value="PHOSPHOSERINE PHOSPHATASE"/>
    <property type="match status" value="1"/>
</dbReference>
<dbReference type="InterPro" id="IPR023214">
    <property type="entry name" value="HAD_sf"/>
</dbReference>
<dbReference type="SUPFAM" id="SSF56784">
    <property type="entry name" value="HAD-like"/>
    <property type="match status" value="1"/>
</dbReference>
<name>A0A1W1BL98_9ZZZZ</name>
<evidence type="ECO:0000313" key="1">
    <source>
        <dbReference type="EMBL" id="SFV54288.1"/>
    </source>
</evidence>
<keyword evidence="1" id="KW-0378">Hydrolase</keyword>
<dbReference type="GO" id="GO:0016791">
    <property type="term" value="F:phosphatase activity"/>
    <property type="evidence" value="ECO:0007669"/>
    <property type="project" value="TreeGrafter"/>
</dbReference>
<dbReference type="InterPro" id="IPR036412">
    <property type="entry name" value="HAD-like_sf"/>
</dbReference>
<proteinExistence type="predicted"/>